<accession>A0A0E9RL14</accession>
<proteinExistence type="predicted"/>
<dbReference type="AlphaFoldDB" id="A0A0E9RL14"/>
<reference evidence="1" key="2">
    <citation type="journal article" date="2015" name="Fish Shellfish Immunol.">
        <title>Early steps in the European eel (Anguilla anguilla)-Vibrio vulnificus interaction in the gills: Role of the RtxA13 toxin.</title>
        <authorList>
            <person name="Callol A."/>
            <person name="Pajuelo D."/>
            <person name="Ebbesson L."/>
            <person name="Teles M."/>
            <person name="MacKenzie S."/>
            <person name="Amaro C."/>
        </authorList>
    </citation>
    <scope>NUCLEOTIDE SEQUENCE</scope>
</reference>
<organism evidence="1">
    <name type="scientific">Anguilla anguilla</name>
    <name type="common">European freshwater eel</name>
    <name type="synonym">Muraena anguilla</name>
    <dbReference type="NCBI Taxonomy" id="7936"/>
    <lineage>
        <taxon>Eukaryota</taxon>
        <taxon>Metazoa</taxon>
        <taxon>Chordata</taxon>
        <taxon>Craniata</taxon>
        <taxon>Vertebrata</taxon>
        <taxon>Euteleostomi</taxon>
        <taxon>Actinopterygii</taxon>
        <taxon>Neopterygii</taxon>
        <taxon>Teleostei</taxon>
        <taxon>Anguilliformes</taxon>
        <taxon>Anguillidae</taxon>
        <taxon>Anguilla</taxon>
    </lineage>
</organism>
<name>A0A0E9RL14_ANGAN</name>
<reference evidence="1" key="1">
    <citation type="submission" date="2014-11" db="EMBL/GenBank/DDBJ databases">
        <authorList>
            <person name="Amaro Gonzalez C."/>
        </authorList>
    </citation>
    <scope>NUCLEOTIDE SEQUENCE</scope>
</reference>
<sequence length="28" mass="3249">MCRCICYCSELRLCSPAIIKQKYLILPS</sequence>
<evidence type="ECO:0000313" key="1">
    <source>
        <dbReference type="EMBL" id="JAH29769.1"/>
    </source>
</evidence>
<dbReference type="EMBL" id="GBXM01078808">
    <property type="protein sequence ID" value="JAH29769.1"/>
    <property type="molecule type" value="Transcribed_RNA"/>
</dbReference>
<protein>
    <submittedName>
        <fullName evidence="1">Uncharacterized protein</fullName>
    </submittedName>
</protein>